<feature type="region of interest" description="Disordered" evidence="1">
    <location>
        <begin position="465"/>
        <end position="487"/>
    </location>
</feature>
<name>A0A8H5TPS0_FUSHE</name>
<dbReference type="AlphaFoldDB" id="A0A8H5TPS0"/>
<comment type="caution">
    <text evidence="2">The sequence shown here is derived from an EMBL/GenBank/DDBJ whole genome shotgun (WGS) entry which is preliminary data.</text>
</comment>
<organism evidence="2 3">
    <name type="scientific">Fusarium heterosporum</name>
    <dbReference type="NCBI Taxonomy" id="42747"/>
    <lineage>
        <taxon>Eukaryota</taxon>
        <taxon>Fungi</taxon>
        <taxon>Dikarya</taxon>
        <taxon>Ascomycota</taxon>
        <taxon>Pezizomycotina</taxon>
        <taxon>Sordariomycetes</taxon>
        <taxon>Hypocreomycetidae</taxon>
        <taxon>Hypocreales</taxon>
        <taxon>Nectriaceae</taxon>
        <taxon>Fusarium</taxon>
        <taxon>Fusarium heterosporum species complex</taxon>
    </lineage>
</organism>
<dbReference type="Proteomes" id="UP000567885">
    <property type="component" value="Unassembled WGS sequence"/>
</dbReference>
<proteinExistence type="predicted"/>
<evidence type="ECO:0000256" key="1">
    <source>
        <dbReference type="SAM" id="MobiDB-lite"/>
    </source>
</evidence>
<reference evidence="2 3" key="1">
    <citation type="submission" date="2020-05" db="EMBL/GenBank/DDBJ databases">
        <title>Identification and distribution of gene clusters putatively required for synthesis of sphingolipid metabolism inhibitors in phylogenetically diverse species of the filamentous fungus Fusarium.</title>
        <authorList>
            <person name="Kim H.-S."/>
            <person name="Busman M."/>
            <person name="Brown D.W."/>
            <person name="Divon H."/>
            <person name="Uhlig S."/>
            <person name="Proctor R.H."/>
        </authorList>
    </citation>
    <scope>NUCLEOTIDE SEQUENCE [LARGE SCALE GENOMIC DNA]</scope>
    <source>
        <strain evidence="2 3">NRRL 20693</strain>
    </source>
</reference>
<keyword evidence="3" id="KW-1185">Reference proteome</keyword>
<evidence type="ECO:0000313" key="2">
    <source>
        <dbReference type="EMBL" id="KAF5674213.1"/>
    </source>
</evidence>
<gene>
    <name evidence="2" type="ORF">FHETE_3046</name>
</gene>
<protein>
    <submittedName>
        <fullName evidence="2">Uncharacterized protein</fullName>
    </submittedName>
</protein>
<dbReference type="OrthoDB" id="5058708at2759"/>
<dbReference type="EMBL" id="JAAGWQ010000049">
    <property type="protein sequence ID" value="KAF5674213.1"/>
    <property type="molecule type" value="Genomic_DNA"/>
</dbReference>
<evidence type="ECO:0000313" key="3">
    <source>
        <dbReference type="Proteomes" id="UP000567885"/>
    </source>
</evidence>
<sequence length="523" mass="59520">MADSGPASQASTGPKLPLDVIYNIGLILNEEPLRAVDEYTNSDYNPDLRPDLRPDYIRGSSPLHKLTYLSRATRDLLEPLLYRNLIFLKPQHVTHFFITLVKRPEIRQHVQTVSAFADMAGPLTRKVLLPACKKIWSRRCPSDKPALMRLLDGAGLHKLAWSACMLERSKQRFMFSPDFKHDGILELMFAGILFLVPNVTNFVWRDTNTNPKAFILDHVMSETVDGGIPLLPKLTLLSTEKSAFDYSTQAQFFTPHVNLWDNLHTLILNDIDLDVEFIEMLFRGDFKENRPVKRLHITCVKGAENPVSMSSFPPGFELSSTLLLDSEDLEKDKDKFQAFPNLEALHVRFVFHSERVTIGSLTLKTFIHAVGCPEELTLEGHPLPTMTFDTGVTHSKLKYLKVREFQPNSPARVASKDSLVAGLNTFWQNKSHLVPNLIVIDWDHYKFRREDLEGEDRAVWELVGEEEWEDDSGDDSEDDLNGSETEYDYDDQMALLGEIQAFVTEANRNGHNLPMPFIGDPPE</sequence>
<accession>A0A8H5TPS0</accession>